<dbReference type="Gene3D" id="2.40.50.100">
    <property type="match status" value="1"/>
</dbReference>
<dbReference type="Proteomes" id="UP000029738">
    <property type="component" value="Unassembled WGS sequence"/>
</dbReference>
<dbReference type="AlphaFoldDB" id="A0A0C1RFV9"/>
<keyword evidence="7" id="KW-1185">Reference proteome</keyword>
<organism evidence="6">
    <name type="scientific">Tolypothrix bouteillei VB521301</name>
    <dbReference type="NCBI Taxonomy" id="1479485"/>
    <lineage>
        <taxon>Bacteria</taxon>
        <taxon>Bacillati</taxon>
        <taxon>Cyanobacteriota</taxon>
        <taxon>Cyanophyceae</taxon>
        <taxon>Nostocales</taxon>
        <taxon>Tolypothrichaceae</taxon>
        <taxon>Tolypothrix</taxon>
    </lineage>
</organism>
<reference evidence="5" key="2">
    <citation type="submission" date="2019-11" db="EMBL/GenBank/DDBJ databases">
        <title>Improved Assembly of Tolypothrix boutellei genome.</title>
        <authorList>
            <person name="Sarangi A.N."/>
            <person name="Mukherjee M."/>
            <person name="Ghosh S."/>
            <person name="Singh D."/>
            <person name="Das A."/>
            <person name="Kant S."/>
            <person name="Prusty A."/>
            <person name="Tripathy S."/>
        </authorList>
    </citation>
    <scope>NUCLEOTIDE SEQUENCE</scope>
    <source>
        <strain evidence="5">VB521301</strain>
    </source>
</reference>
<dbReference type="EMBL" id="JHEG04000001">
    <property type="protein sequence ID" value="KAF3887056.1"/>
    <property type="molecule type" value="Genomic_DNA"/>
</dbReference>
<dbReference type="NCBIfam" id="TIGR00638">
    <property type="entry name" value="Mop"/>
    <property type="match status" value="1"/>
</dbReference>
<dbReference type="GO" id="GO:0015689">
    <property type="term" value="P:molybdate ion transport"/>
    <property type="evidence" value="ECO:0007669"/>
    <property type="project" value="InterPro"/>
</dbReference>
<reference evidence="6" key="1">
    <citation type="journal article" date="2015" name="Genome Announc.">
        <title>Draft Genome Sequence of Tolypothrix boutellei Strain VB521301.</title>
        <authorList>
            <person name="Chandrababunaidu M.M."/>
            <person name="Singh D."/>
            <person name="Sen D."/>
            <person name="Bhan S."/>
            <person name="Das S."/>
            <person name="Gupta A."/>
            <person name="Adhikary S.P."/>
            <person name="Tripathy S."/>
        </authorList>
    </citation>
    <scope>NUCLEOTIDE SEQUENCE</scope>
    <source>
        <strain evidence="6">VB521301</strain>
    </source>
</reference>
<dbReference type="OrthoDB" id="9155116at2"/>
<feature type="domain" description="Mop" evidence="4">
    <location>
        <begin position="82"/>
        <end position="148"/>
    </location>
</feature>
<dbReference type="InterPro" id="IPR004606">
    <property type="entry name" value="Mop_domain"/>
</dbReference>
<proteinExistence type="predicted"/>
<dbReference type="EMBL" id="JHEG02000048">
    <property type="protein sequence ID" value="KIE11010.1"/>
    <property type="molecule type" value="Genomic_DNA"/>
</dbReference>
<dbReference type="InterPro" id="IPR008995">
    <property type="entry name" value="Mo/tungstate-bd_C_term_dom"/>
</dbReference>
<evidence type="ECO:0000256" key="2">
    <source>
        <dbReference type="PROSITE-ProRule" id="PRU01213"/>
    </source>
</evidence>
<accession>A0A0C1RFV9</accession>
<dbReference type="SUPFAM" id="SSF50331">
    <property type="entry name" value="MOP-like"/>
    <property type="match status" value="1"/>
</dbReference>
<evidence type="ECO:0000256" key="1">
    <source>
        <dbReference type="ARBA" id="ARBA00022505"/>
    </source>
</evidence>
<keyword evidence="1 2" id="KW-0500">Molybdenum</keyword>
<evidence type="ECO:0000313" key="6">
    <source>
        <dbReference type="EMBL" id="KIE11010.1"/>
    </source>
</evidence>
<evidence type="ECO:0000259" key="4">
    <source>
        <dbReference type="PROSITE" id="PS51866"/>
    </source>
</evidence>
<dbReference type="STRING" id="1479485.DA73_0221530"/>
<protein>
    <submittedName>
        <fullName evidence="5">TOBE domain-containing protein</fullName>
    </submittedName>
    <submittedName>
        <fullName evidence="6">Transporter</fullName>
    </submittedName>
</protein>
<feature type="compositionally biased region" description="Polar residues" evidence="3">
    <location>
        <begin position="43"/>
        <end position="54"/>
    </location>
</feature>
<gene>
    <name evidence="6" type="ORF">DA73_0221530</name>
    <name evidence="5" type="ORF">DA73_0400017350</name>
</gene>
<evidence type="ECO:0000256" key="3">
    <source>
        <dbReference type="SAM" id="MobiDB-lite"/>
    </source>
</evidence>
<dbReference type="PROSITE" id="PS51866">
    <property type="entry name" value="MOP"/>
    <property type="match status" value="1"/>
</dbReference>
<evidence type="ECO:0000313" key="7">
    <source>
        <dbReference type="Proteomes" id="UP000029738"/>
    </source>
</evidence>
<dbReference type="InterPro" id="IPR005116">
    <property type="entry name" value="Transp-assoc_OB_typ1"/>
</dbReference>
<name>A0A0C1RFV9_9CYAN</name>
<feature type="region of interest" description="Disordered" evidence="3">
    <location>
        <begin position="43"/>
        <end position="66"/>
    </location>
</feature>
<sequence length="149" mass="16794">MPRKEQGWITFQTSEEERKILEEFCQQSQRTKTEILRELVRSLNEQSSVSTSRPTQRRGKDDAWGSEVSPKIDVVGQKKPLKVSSRNILKGVVKRVITGAVNTEVTLEIVHKVELTSIITRVSADELELTEGKEAYAVIKSNDIVIASE</sequence>
<evidence type="ECO:0000313" key="5">
    <source>
        <dbReference type="EMBL" id="KAF3887056.1"/>
    </source>
</evidence>
<dbReference type="Pfam" id="PF03459">
    <property type="entry name" value="TOBE"/>
    <property type="match status" value="1"/>
</dbReference>
<dbReference type="RefSeq" id="WP_038083777.1">
    <property type="nucleotide sequence ID" value="NZ_JHEG04000001.1"/>
</dbReference>
<comment type="caution">
    <text evidence="6">The sequence shown here is derived from an EMBL/GenBank/DDBJ whole genome shotgun (WGS) entry which is preliminary data.</text>
</comment>